<dbReference type="SMART" id="SM00034">
    <property type="entry name" value="CLECT"/>
    <property type="match status" value="1"/>
</dbReference>
<proteinExistence type="predicted"/>
<name>A0A914BS12_PATMI</name>
<organism evidence="4 5">
    <name type="scientific">Patiria miniata</name>
    <name type="common">Bat star</name>
    <name type="synonym">Asterina miniata</name>
    <dbReference type="NCBI Taxonomy" id="46514"/>
    <lineage>
        <taxon>Eukaryota</taxon>
        <taxon>Metazoa</taxon>
        <taxon>Echinodermata</taxon>
        <taxon>Eleutherozoa</taxon>
        <taxon>Asterozoa</taxon>
        <taxon>Asteroidea</taxon>
        <taxon>Valvatacea</taxon>
        <taxon>Valvatida</taxon>
        <taxon>Asterinidae</taxon>
        <taxon>Patiria</taxon>
    </lineage>
</organism>
<evidence type="ECO:0008006" key="6">
    <source>
        <dbReference type="Google" id="ProtNLM"/>
    </source>
</evidence>
<keyword evidence="1" id="KW-1133">Transmembrane helix</keyword>
<dbReference type="GeneID" id="119746218"/>
<dbReference type="PROSITE" id="PS50041">
    <property type="entry name" value="C_TYPE_LECTIN_2"/>
    <property type="match status" value="1"/>
</dbReference>
<feature type="domain" description="C-type lectin" evidence="2">
    <location>
        <begin position="47"/>
        <end position="165"/>
    </location>
</feature>
<dbReference type="PROSITE" id="PS50948">
    <property type="entry name" value="PAN"/>
    <property type="match status" value="1"/>
</dbReference>
<accession>A0A914BS12</accession>
<dbReference type="InterPro" id="IPR016187">
    <property type="entry name" value="CTDL_fold"/>
</dbReference>
<dbReference type="Gene3D" id="3.10.100.10">
    <property type="entry name" value="Mannose-Binding Protein A, subunit A"/>
    <property type="match status" value="1"/>
</dbReference>
<dbReference type="InterPro" id="IPR050111">
    <property type="entry name" value="C-type_lectin/snaclec_domain"/>
</dbReference>
<dbReference type="RefSeq" id="XP_038078964.1">
    <property type="nucleotide sequence ID" value="XM_038223036.1"/>
</dbReference>
<dbReference type="InterPro" id="IPR001304">
    <property type="entry name" value="C-type_lectin-like"/>
</dbReference>
<evidence type="ECO:0000259" key="2">
    <source>
        <dbReference type="PROSITE" id="PS50041"/>
    </source>
</evidence>
<keyword evidence="5" id="KW-1185">Reference proteome</keyword>
<keyword evidence="1" id="KW-0472">Membrane</keyword>
<dbReference type="OrthoDB" id="7357196at2759"/>
<evidence type="ECO:0000313" key="4">
    <source>
        <dbReference type="EnsemblMetazoa" id="XP_038078964.1"/>
    </source>
</evidence>
<dbReference type="InterPro" id="IPR003609">
    <property type="entry name" value="Pan_app"/>
</dbReference>
<feature type="transmembrane region" description="Helical" evidence="1">
    <location>
        <begin position="12"/>
        <end position="30"/>
    </location>
</feature>
<sequence length="266" mass="30055">PTKRIMYSPELVVILAIISSISAVLGFYNICPVQPVSCSCPSQWQMWHNACYRITPPHNWDDAKTVCQDLGGKMAAPRSLEEMKFMVDMAREVDSEYYVWIACNDKDVEGTWECDGQEGREPFLEWSANQPDDFKDNQDCVVVARNQNDKMDDDFCAESRMALCVHQAACPHPPTQPHRYCLSTDTRGRILNSTCLLDHNIREFITEGVAACGSACAKEPGCFSFNIKNTEEGKKICQLNNSTSSEDKDKFQNTDYFCMYSEVCTG</sequence>
<dbReference type="Pfam" id="PF00059">
    <property type="entry name" value="Lectin_C"/>
    <property type="match status" value="1"/>
</dbReference>
<dbReference type="Proteomes" id="UP000887568">
    <property type="component" value="Unplaced"/>
</dbReference>
<dbReference type="SUPFAM" id="SSF56436">
    <property type="entry name" value="C-type lectin-like"/>
    <property type="match status" value="1"/>
</dbReference>
<evidence type="ECO:0000256" key="1">
    <source>
        <dbReference type="SAM" id="Phobius"/>
    </source>
</evidence>
<reference evidence="4" key="1">
    <citation type="submission" date="2022-11" db="UniProtKB">
        <authorList>
            <consortium name="EnsemblMetazoa"/>
        </authorList>
    </citation>
    <scope>IDENTIFICATION</scope>
</reference>
<dbReference type="AlphaFoldDB" id="A0A914BS12"/>
<dbReference type="InterPro" id="IPR016186">
    <property type="entry name" value="C-type_lectin-like/link_sf"/>
</dbReference>
<feature type="domain" description="Apple" evidence="3">
    <location>
        <begin position="181"/>
        <end position="264"/>
    </location>
</feature>
<dbReference type="EnsemblMetazoa" id="XM_038223036.1">
    <property type="protein sequence ID" value="XP_038078964.1"/>
    <property type="gene ID" value="LOC119746218"/>
</dbReference>
<keyword evidence="1" id="KW-0812">Transmembrane</keyword>
<dbReference type="PANTHER" id="PTHR22803">
    <property type="entry name" value="MANNOSE, PHOSPHOLIPASE, LECTIN RECEPTOR RELATED"/>
    <property type="match status" value="1"/>
</dbReference>
<protein>
    <recommendedName>
        <fullName evidence="6">C-type lectin domain-containing protein</fullName>
    </recommendedName>
</protein>
<evidence type="ECO:0000313" key="5">
    <source>
        <dbReference type="Proteomes" id="UP000887568"/>
    </source>
</evidence>
<evidence type="ECO:0000259" key="3">
    <source>
        <dbReference type="PROSITE" id="PS50948"/>
    </source>
</evidence>
<dbReference type="CDD" id="cd00037">
    <property type="entry name" value="CLECT"/>
    <property type="match status" value="1"/>
</dbReference>